<dbReference type="STRING" id="526227.Mesil_2191"/>
<evidence type="ECO:0000313" key="2">
    <source>
        <dbReference type="Proteomes" id="UP000001916"/>
    </source>
</evidence>
<dbReference type="EMBL" id="CP002042">
    <property type="protein sequence ID" value="ADH64061.1"/>
    <property type="molecule type" value="Genomic_DNA"/>
</dbReference>
<proteinExistence type="predicted"/>
<keyword evidence="2" id="KW-1185">Reference proteome</keyword>
<gene>
    <name evidence="1" type="ordered locus">Mesil_2191</name>
</gene>
<dbReference type="KEGG" id="msv:Mesil_2191"/>
<evidence type="ECO:0000313" key="1">
    <source>
        <dbReference type="EMBL" id="ADH64061.1"/>
    </source>
</evidence>
<name>D7BHX1_ALLS1</name>
<protein>
    <submittedName>
        <fullName evidence="1">Uncharacterized protein</fullName>
    </submittedName>
</protein>
<dbReference type="HOGENOM" id="CLU_2343434_0_0_0"/>
<dbReference type="Proteomes" id="UP000001916">
    <property type="component" value="Chromosome"/>
</dbReference>
<reference evidence="1 2" key="1">
    <citation type="journal article" date="2010" name="Stand. Genomic Sci.">
        <title>Complete genome sequence of Meiothermus silvanus type strain (VI-R2).</title>
        <authorList>
            <person name="Sikorski J."/>
            <person name="Tindall B.J."/>
            <person name="Lowry S."/>
            <person name="Lucas S."/>
            <person name="Nolan M."/>
            <person name="Copeland A."/>
            <person name="Glavina Del Rio T."/>
            <person name="Tice H."/>
            <person name="Cheng J.F."/>
            <person name="Han C."/>
            <person name="Pitluck S."/>
            <person name="Liolios K."/>
            <person name="Ivanova N."/>
            <person name="Mavromatis K."/>
            <person name="Mikhailova N."/>
            <person name="Pati A."/>
            <person name="Goodwin L."/>
            <person name="Chen A."/>
            <person name="Palaniappan K."/>
            <person name="Land M."/>
            <person name="Hauser L."/>
            <person name="Chang Y.J."/>
            <person name="Jeffries C.D."/>
            <person name="Rohde M."/>
            <person name="Goker M."/>
            <person name="Woyke T."/>
            <person name="Bristow J."/>
            <person name="Eisen J.A."/>
            <person name="Markowitz V."/>
            <person name="Hugenholtz P."/>
            <person name="Kyrpides N.C."/>
            <person name="Klenk H.P."/>
            <person name="Lapidus A."/>
        </authorList>
    </citation>
    <scope>NUCLEOTIDE SEQUENCE [LARGE SCALE GENOMIC DNA]</scope>
    <source>
        <strain evidence="2">ATCC 700542 / DSM 9946 / VI-R2</strain>
    </source>
</reference>
<dbReference type="AlphaFoldDB" id="D7BHX1"/>
<sequence length="97" mass="10382">MPEEYAVYSKDQDITEGTIASTSAGAAMGSTPAFPIAPAAALGMLDFGGWGLSEDEQQNLAQAYRNGARLLVMKVKQDAERIAQALRKTEAGRVHLR</sequence>
<dbReference type="RefSeq" id="WP_013158609.1">
    <property type="nucleotide sequence ID" value="NC_014212.1"/>
</dbReference>
<organism evidence="1 2">
    <name type="scientific">Allomeiothermus silvanus (strain ATCC 700542 / DSM 9946 / NBRC 106475 / NCIMB 13440 / VI-R2)</name>
    <name type="common">Thermus silvanus</name>
    <dbReference type="NCBI Taxonomy" id="526227"/>
    <lineage>
        <taxon>Bacteria</taxon>
        <taxon>Thermotogati</taxon>
        <taxon>Deinococcota</taxon>
        <taxon>Deinococci</taxon>
        <taxon>Thermales</taxon>
        <taxon>Thermaceae</taxon>
        <taxon>Allomeiothermus</taxon>
    </lineage>
</organism>
<accession>D7BHX1</accession>